<dbReference type="GO" id="GO:0005667">
    <property type="term" value="C:transcription regulator complex"/>
    <property type="evidence" value="ECO:0007669"/>
    <property type="project" value="TreeGrafter"/>
</dbReference>
<dbReference type="Proteomes" id="UP000095283">
    <property type="component" value="Unplaced"/>
</dbReference>
<dbReference type="InterPro" id="IPR037000">
    <property type="entry name" value="Ski_DNA-bd_sf"/>
</dbReference>
<dbReference type="PANTHER" id="PTHR12577">
    <property type="entry name" value="DACHSHUND"/>
    <property type="match status" value="1"/>
</dbReference>
<comment type="similarity">
    <text evidence="3">Belongs to the DACH/dachshund family.</text>
</comment>
<dbReference type="Gene3D" id="3.60.40.10">
    <property type="entry name" value="PPM-type phosphatase domain"/>
    <property type="match status" value="1"/>
</dbReference>
<protein>
    <submittedName>
        <fullName evidence="8">PPM-type phosphatase domain-containing protein</fullName>
    </submittedName>
</protein>
<evidence type="ECO:0000256" key="4">
    <source>
        <dbReference type="SAM" id="MobiDB-lite"/>
    </source>
</evidence>
<proteinExistence type="inferred from homology"/>
<dbReference type="GO" id="GO:0000981">
    <property type="term" value="F:DNA-binding transcription factor activity, RNA polymerase II-specific"/>
    <property type="evidence" value="ECO:0007669"/>
    <property type="project" value="TreeGrafter"/>
</dbReference>
<comment type="subcellular location">
    <subcellularLocation>
        <location evidence="1">Nucleus</location>
    </subcellularLocation>
</comment>
<evidence type="ECO:0000256" key="5">
    <source>
        <dbReference type="SAM" id="Phobius"/>
    </source>
</evidence>
<evidence type="ECO:0000259" key="6">
    <source>
        <dbReference type="PROSITE" id="PS51746"/>
    </source>
</evidence>
<dbReference type="SMART" id="SM00332">
    <property type="entry name" value="PP2Cc"/>
    <property type="match status" value="1"/>
</dbReference>
<dbReference type="Gene3D" id="3.10.260.20">
    <property type="entry name" value="Ski"/>
    <property type="match status" value="1"/>
</dbReference>
<organism evidence="7 8">
    <name type="scientific">Heterorhabditis bacteriophora</name>
    <name type="common">Entomopathogenic nematode worm</name>
    <dbReference type="NCBI Taxonomy" id="37862"/>
    <lineage>
        <taxon>Eukaryota</taxon>
        <taxon>Metazoa</taxon>
        <taxon>Ecdysozoa</taxon>
        <taxon>Nematoda</taxon>
        <taxon>Chromadorea</taxon>
        <taxon>Rhabditida</taxon>
        <taxon>Rhabditina</taxon>
        <taxon>Rhabditomorpha</taxon>
        <taxon>Strongyloidea</taxon>
        <taxon>Heterorhabditidae</taxon>
        <taxon>Heterorhabditis</taxon>
    </lineage>
</organism>
<dbReference type="InterPro" id="IPR003380">
    <property type="entry name" value="SKI/SNO/DAC"/>
</dbReference>
<dbReference type="WBParaSite" id="Hba_17860">
    <property type="protein sequence ID" value="Hba_17860"/>
    <property type="gene ID" value="Hba_17860"/>
</dbReference>
<dbReference type="Pfam" id="PF00481">
    <property type="entry name" value="PP2C"/>
    <property type="match status" value="2"/>
</dbReference>
<keyword evidence="2" id="KW-0539">Nucleus</keyword>
<dbReference type="InterPro" id="IPR036457">
    <property type="entry name" value="PPM-type-like_dom_sf"/>
</dbReference>
<evidence type="ECO:0000313" key="8">
    <source>
        <dbReference type="WBParaSite" id="Hba_17860"/>
    </source>
</evidence>
<keyword evidence="5" id="KW-1133">Transmembrane helix</keyword>
<dbReference type="SUPFAM" id="SSF81606">
    <property type="entry name" value="PP2C-like"/>
    <property type="match status" value="1"/>
</dbReference>
<dbReference type="GO" id="GO:0000978">
    <property type="term" value="F:RNA polymerase II cis-regulatory region sequence-specific DNA binding"/>
    <property type="evidence" value="ECO:0007669"/>
    <property type="project" value="TreeGrafter"/>
</dbReference>
<dbReference type="CDD" id="cd00143">
    <property type="entry name" value="PP2Cc"/>
    <property type="match status" value="1"/>
</dbReference>
<evidence type="ECO:0000313" key="7">
    <source>
        <dbReference type="Proteomes" id="UP000095283"/>
    </source>
</evidence>
<keyword evidence="7" id="KW-1185">Reference proteome</keyword>
<dbReference type="InterPro" id="IPR052417">
    <property type="entry name" value="Dachshund_domain"/>
</dbReference>
<dbReference type="SUPFAM" id="SSF46955">
    <property type="entry name" value="Putative DNA-binding domain"/>
    <property type="match status" value="1"/>
</dbReference>
<accession>A0A1I7XK28</accession>
<sequence>MGAYLNKPITEKESESGEGNGLKYGATSMQGWRVNQEIKLWFSLGCAQLRHWFTWYMEEFWTAEDIVTALQNIFIDFDDVLRSEVVLNELKVRIYEIINHLYYINDVLCFQEILLPGDETPGEDSGTTACLCLLNNEKIVVANAGDSRAVLCREGKALDLSIDHKPEDEVEKMRIEKAGGMVNGDGRALPDVKVELIQPGDEFIVVACDGIWNSMESQQVIDFVRERISKGKSCEEISGEMMESLSAIQSLAELQTKFQPDQSVFDTECMLSMTRESSEVSGIALSIFYNITYHFTLIPFLSFILSFCLVYDLFLKNMVGGLHTVYTKLKRLEITPIICNVEQVRALRSMSAIQPGVNRCKLIATSDFDRLYEDCTNTCTRPGRPPKRTSANDEWTPKREKYEDIPNIEDFSLAPSPTPLANPLLLGQFLPQFTAQQLLMQHMMAVAVMNKPMELRYANKMEVH</sequence>
<dbReference type="AlphaFoldDB" id="A0A1I7XK28"/>
<evidence type="ECO:0000256" key="3">
    <source>
        <dbReference type="ARBA" id="ARBA00038192"/>
    </source>
</evidence>
<feature type="transmembrane region" description="Helical" evidence="5">
    <location>
        <begin position="293"/>
        <end position="314"/>
    </location>
</feature>
<evidence type="ECO:0000256" key="1">
    <source>
        <dbReference type="ARBA" id="ARBA00004123"/>
    </source>
</evidence>
<dbReference type="PROSITE" id="PS51746">
    <property type="entry name" value="PPM_2"/>
    <property type="match status" value="1"/>
</dbReference>
<dbReference type="InterPro" id="IPR009061">
    <property type="entry name" value="DNA-bd_dom_put_sf"/>
</dbReference>
<dbReference type="FunFam" id="3.10.260.20:FF:000001">
    <property type="entry name" value="Dachshund homolog 1"/>
    <property type="match status" value="1"/>
</dbReference>
<reference evidence="8" key="1">
    <citation type="submission" date="2016-11" db="UniProtKB">
        <authorList>
            <consortium name="WormBaseParasite"/>
        </authorList>
    </citation>
    <scope>IDENTIFICATION</scope>
</reference>
<name>A0A1I7XK28_HETBA</name>
<feature type="region of interest" description="Disordered" evidence="4">
    <location>
        <begin position="1"/>
        <end position="20"/>
    </location>
</feature>
<evidence type="ECO:0000256" key="2">
    <source>
        <dbReference type="ARBA" id="ARBA00023242"/>
    </source>
</evidence>
<dbReference type="PANTHER" id="PTHR12577:SF6">
    <property type="entry name" value="DACHSHUND, ISOFORM B"/>
    <property type="match status" value="1"/>
</dbReference>
<keyword evidence="5" id="KW-0472">Membrane</keyword>
<dbReference type="InterPro" id="IPR001932">
    <property type="entry name" value="PPM-type_phosphatase-like_dom"/>
</dbReference>
<dbReference type="GO" id="GO:0005634">
    <property type="term" value="C:nucleus"/>
    <property type="evidence" value="ECO:0007669"/>
    <property type="project" value="UniProtKB-SubCell"/>
</dbReference>
<feature type="domain" description="PPM-type phosphatase" evidence="6">
    <location>
        <begin position="23"/>
        <end position="275"/>
    </location>
</feature>
<keyword evidence="5" id="KW-0812">Transmembrane</keyword>
<dbReference type="Pfam" id="PF02437">
    <property type="entry name" value="Ski_Sno_DHD"/>
    <property type="match status" value="1"/>
</dbReference>